<dbReference type="Gene3D" id="1.25.40.20">
    <property type="entry name" value="Ankyrin repeat-containing domain"/>
    <property type="match status" value="1"/>
</dbReference>
<reference evidence="1 2" key="1">
    <citation type="submission" date="2023-09" db="EMBL/GenBank/DDBJ databases">
        <title>Pangenome analysis of Batrachochytrium dendrobatidis and related Chytrids.</title>
        <authorList>
            <person name="Yacoub M.N."/>
            <person name="Stajich J.E."/>
            <person name="James T.Y."/>
        </authorList>
    </citation>
    <scope>NUCLEOTIDE SEQUENCE [LARGE SCALE GENOMIC DNA]</scope>
    <source>
        <strain evidence="1 2">JEL0888</strain>
    </source>
</reference>
<keyword evidence="2" id="KW-1185">Reference proteome</keyword>
<gene>
    <name evidence="1" type="ORF">HK105_204822</name>
</gene>
<comment type="caution">
    <text evidence="1">The sequence shown here is derived from an EMBL/GenBank/DDBJ whole genome shotgun (WGS) entry which is preliminary data.</text>
</comment>
<sequence>MDAQKVVPTDPAAVAALAAVLARIDALEQQRTAQHAARPTTDTDHLAAGVAAPQLEPAAAAPPAAPASYRRTNGFRPDATNEWDRMPAEVQRMILAAAGPFTKFVNGLLLSAELKGLSKQQQLQVWQDAADADWQGDLALLPPLTYAIRLPSIRTRAFYSRLKAVCDREDLDCVAIRNGWTDMLDFGKPVQLAKCAASEGDVELLRDLIDVRKAVEPSTSFALKAANNGHLECIQLLHERNPDVLCDYRVGNYAAESGNLDLVVWLSKHRPDCITDYTIDAAADKNHVHIVRWLVDNVCNECDTRAICSALVNDNMEMVELLYIMFPGILDEYSPYRKYIASDIRVIEWLDARGYVNPQGLIQHLAEKGKIDVLDWARGRFQVELQEKDLERVFYHRHIAVLKQAYERGVPFTSKSAERAARHSNTEIMSWIMSRDRSMMPMLLDASKRHGDDALLEWWRVRHGVAVGQQDLEAAIRTGDTWLFSSLLSMNSIEWDLDAALEAVAQADISDRKKDTMNGEIHRKIHGQDDEDDMGFGLFG</sequence>
<dbReference type="EMBL" id="JADGIZ020000022">
    <property type="protein sequence ID" value="KAL2915637.1"/>
    <property type="molecule type" value="Genomic_DNA"/>
</dbReference>
<proteinExistence type="predicted"/>
<protein>
    <recommendedName>
        <fullName evidence="3">Ankyrin repeat protein</fullName>
    </recommendedName>
</protein>
<dbReference type="PANTHER" id="PTHR46586:SF3">
    <property type="entry name" value="ANKYRIN REPEAT-CONTAINING PROTEIN"/>
    <property type="match status" value="1"/>
</dbReference>
<evidence type="ECO:0000313" key="2">
    <source>
        <dbReference type="Proteomes" id="UP001527925"/>
    </source>
</evidence>
<dbReference type="PANTHER" id="PTHR46586">
    <property type="entry name" value="ANKYRIN REPEAT-CONTAINING PROTEIN"/>
    <property type="match status" value="1"/>
</dbReference>
<dbReference type="InterPro" id="IPR036770">
    <property type="entry name" value="Ankyrin_rpt-contain_sf"/>
</dbReference>
<organism evidence="1 2">
    <name type="scientific">Polyrhizophydium stewartii</name>
    <dbReference type="NCBI Taxonomy" id="2732419"/>
    <lineage>
        <taxon>Eukaryota</taxon>
        <taxon>Fungi</taxon>
        <taxon>Fungi incertae sedis</taxon>
        <taxon>Chytridiomycota</taxon>
        <taxon>Chytridiomycota incertae sedis</taxon>
        <taxon>Chytridiomycetes</taxon>
        <taxon>Rhizophydiales</taxon>
        <taxon>Rhizophydiales incertae sedis</taxon>
        <taxon>Polyrhizophydium</taxon>
    </lineage>
</organism>
<evidence type="ECO:0000313" key="1">
    <source>
        <dbReference type="EMBL" id="KAL2915637.1"/>
    </source>
</evidence>
<dbReference type="Proteomes" id="UP001527925">
    <property type="component" value="Unassembled WGS sequence"/>
</dbReference>
<dbReference type="SUPFAM" id="SSF48403">
    <property type="entry name" value="Ankyrin repeat"/>
    <property type="match status" value="1"/>
</dbReference>
<accession>A0ABR4N7X6</accession>
<name>A0ABR4N7X6_9FUNG</name>
<dbReference type="InterPro" id="IPR052050">
    <property type="entry name" value="SecEffector_AnkRepeat"/>
</dbReference>
<evidence type="ECO:0008006" key="3">
    <source>
        <dbReference type="Google" id="ProtNLM"/>
    </source>
</evidence>